<dbReference type="EMBL" id="JACMRX010000005">
    <property type="protein sequence ID" value="KAF7988899.1"/>
    <property type="molecule type" value="Genomic_DNA"/>
</dbReference>
<evidence type="ECO:0000313" key="4">
    <source>
        <dbReference type="Proteomes" id="UP000639338"/>
    </source>
</evidence>
<evidence type="ECO:0000313" key="2">
    <source>
        <dbReference type="EMBL" id="KAF7988898.1"/>
    </source>
</evidence>
<keyword evidence="1" id="KW-0175">Coiled coil</keyword>
<dbReference type="EMBL" id="JACMRX010000005">
    <property type="protein sequence ID" value="KAF7988898.1"/>
    <property type="molecule type" value="Genomic_DNA"/>
</dbReference>
<organism evidence="2 4">
    <name type="scientific">Aphidius gifuensis</name>
    <name type="common">Parasitoid wasp</name>
    <dbReference type="NCBI Taxonomy" id="684658"/>
    <lineage>
        <taxon>Eukaryota</taxon>
        <taxon>Metazoa</taxon>
        <taxon>Ecdysozoa</taxon>
        <taxon>Arthropoda</taxon>
        <taxon>Hexapoda</taxon>
        <taxon>Insecta</taxon>
        <taxon>Pterygota</taxon>
        <taxon>Neoptera</taxon>
        <taxon>Endopterygota</taxon>
        <taxon>Hymenoptera</taxon>
        <taxon>Apocrita</taxon>
        <taxon>Ichneumonoidea</taxon>
        <taxon>Braconidae</taxon>
        <taxon>Aphidiinae</taxon>
        <taxon>Aphidius</taxon>
    </lineage>
</organism>
<keyword evidence="4" id="KW-1185">Reference proteome</keyword>
<protein>
    <submittedName>
        <fullName evidence="2">Uncharacterized protein</fullName>
    </submittedName>
</protein>
<sequence>MRISYQRNLPEIRDGLTKRNEKNMDAIIILRRRISHAQTLAISRERPYNITIGRYQRQIQELINESNRIDRDIDELTRACYILARWNRAGIHIAGTRPSAISCTNEFVPDDEIDFPGQIAASGNGDIINNVVNEE</sequence>
<dbReference type="AlphaFoldDB" id="A0A834XM93"/>
<accession>A0A834XM93</accession>
<evidence type="ECO:0000256" key="1">
    <source>
        <dbReference type="SAM" id="Coils"/>
    </source>
</evidence>
<proteinExistence type="predicted"/>
<evidence type="ECO:0000313" key="3">
    <source>
        <dbReference type="EMBL" id="KAF7988899.1"/>
    </source>
</evidence>
<comment type="caution">
    <text evidence="2">The sequence shown here is derived from an EMBL/GenBank/DDBJ whole genome shotgun (WGS) entry which is preliminary data.</text>
</comment>
<dbReference type="Proteomes" id="UP000639338">
    <property type="component" value="Unassembled WGS sequence"/>
</dbReference>
<feature type="coiled-coil region" evidence="1">
    <location>
        <begin position="52"/>
        <end position="79"/>
    </location>
</feature>
<name>A0A834XM93_APHGI</name>
<reference evidence="2 4" key="1">
    <citation type="submission" date="2020-08" db="EMBL/GenBank/DDBJ databases">
        <title>Aphidius gifuensis genome sequencing and assembly.</title>
        <authorList>
            <person name="Du Z."/>
        </authorList>
    </citation>
    <scope>NUCLEOTIDE SEQUENCE [LARGE SCALE GENOMIC DNA]</scope>
    <source>
        <strain evidence="2">YNYX2018</strain>
        <tissue evidence="2">Adults</tissue>
    </source>
</reference>
<gene>
    <name evidence="2" type="ORF">HCN44_007208</name>
    <name evidence="3" type="ORF">HCN44_007209</name>
</gene>